<dbReference type="Pfam" id="PF00682">
    <property type="entry name" value="HMGL-like"/>
    <property type="match status" value="1"/>
</dbReference>
<dbReference type="Proteomes" id="UP000011566">
    <property type="component" value="Unassembled WGS sequence"/>
</dbReference>
<evidence type="ECO:0000313" key="7">
    <source>
        <dbReference type="Proteomes" id="UP000011566"/>
    </source>
</evidence>
<name>M0LWN8_9EURY</name>
<dbReference type="PANTHER" id="PTHR42880:SF1">
    <property type="entry name" value="ISOPROPYLMALATE_HOMOCITRATE_CITRAMALATE SYNTHASE FAMILY PROTEIN"/>
    <property type="match status" value="1"/>
</dbReference>
<evidence type="ECO:0000313" key="6">
    <source>
        <dbReference type="EMBL" id="EMA36784.1"/>
    </source>
</evidence>
<dbReference type="PROSITE" id="PS50991">
    <property type="entry name" value="PYR_CT"/>
    <property type="match status" value="1"/>
</dbReference>
<evidence type="ECO:0000256" key="2">
    <source>
        <dbReference type="ARBA" id="ARBA00022679"/>
    </source>
</evidence>
<evidence type="ECO:0000259" key="5">
    <source>
        <dbReference type="PROSITE" id="PS50991"/>
    </source>
</evidence>
<sequence>MLLNDVTLREASQMPGRDYSIEQKVEAGEALDDLGVPYIQTGFAVTGERDREASRQLASSVSAETSSLARSIVDDVNAAIDAEADIVDIILPLSDSQLEHTLGKSREEAISMADEAVTHAETHGLTVHVSLMDAFRTEIGHLVDFFERFPVPEYINLADTVGARTPKTVQETLDALGESVDINQIGVHFHDDMGVGTANTLAAFEAGVTKADVSVASLGERAGNAALEEVVVAGEADHGYEFGIETNRLVPVCERVLDTLGESVQPRKPVLGEETTTHESGLHTVAMLHDPSVFEPFDPTRFGGERHLLFGGGTGRAGARILIERAGSEPTDERIDEVLSSLEREGPLTLDQATDLAERD</sequence>
<dbReference type="InterPro" id="IPR000891">
    <property type="entry name" value="PYR_CT"/>
</dbReference>
<dbReference type="InterPro" id="IPR002034">
    <property type="entry name" value="AIPM/Hcit_synth_CS"/>
</dbReference>
<protein>
    <submittedName>
        <fullName evidence="6">(R)-citramalate synthase</fullName>
    </submittedName>
</protein>
<evidence type="ECO:0000256" key="3">
    <source>
        <dbReference type="ARBA" id="ARBA00048363"/>
    </source>
</evidence>
<dbReference type="GO" id="GO:0019752">
    <property type="term" value="P:carboxylic acid metabolic process"/>
    <property type="evidence" value="ECO:0007669"/>
    <property type="project" value="InterPro"/>
</dbReference>
<evidence type="ECO:0000256" key="1">
    <source>
        <dbReference type="ARBA" id="ARBA00006154"/>
    </source>
</evidence>
<keyword evidence="2" id="KW-0808">Transferase</keyword>
<organism evidence="6 7">
    <name type="scientific">Halococcus hamelinensis 100A6</name>
    <dbReference type="NCBI Taxonomy" id="1132509"/>
    <lineage>
        <taxon>Archaea</taxon>
        <taxon>Methanobacteriati</taxon>
        <taxon>Methanobacteriota</taxon>
        <taxon>Stenosarchaea group</taxon>
        <taxon>Halobacteria</taxon>
        <taxon>Halobacteriales</taxon>
        <taxon>Halococcaceae</taxon>
        <taxon>Halococcus</taxon>
    </lineage>
</organism>
<gene>
    <name evidence="6" type="ORF">C447_13774</name>
</gene>
<evidence type="ECO:0000256" key="4">
    <source>
        <dbReference type="SAM" id="MobiDB-lite"/>
    </source>
</evidence>
<dbReference type="eggNOG" id="arCOG02092">
    <property type="taxonomic scope" value="Archaea"/>
</dbReference>
<comment type="similarity">
    <text evidence="1">Belongs to the alpha-IPM synthase/homocitrate synthase family.</text>
</comment>
<dbReference type="EMBL" id="AOMB01000039">
    <property type="protein sequence ID" value="EMA36784.1"/>
    <property type="molecule type" value="Genomic_DNA"/>
</dbReference>
<reference evidence="6 7" key="1">
    <citation type="journal article" date="2014" name="PLoS Genet.">
        <title>Phylogenetically driven sequencing of extremely halophilic archaea reveals strategies for static and dynamic osmo-response.</title>
        <authorList>
            <person name="Becker E.A."/>
            <person name="Seitzer P.M."/>
            <person name="Tritt A."/>
            <person name="Larsen D."/>
            <person name="Krusor M."/>
            <person name="Yao A.I."/>
            <person name="Wu D."/>
            <person name="Madern D."/>
            <person name="Eisen J.A."/>
            <person name="Darling A.E."/>
            <person name="Facciotti M.T."/>
        </authorList>
    </citation>
    <scope>NUCLEOTIDE SEQUENCE [LARGE SCALE GENOMIC DNA]</scope>
    <source>
        <strain evidence="6 7">100A6</strain>
    </source>
</reference>
<accession>M0LWN8</accession>
<dbReference type="InterPro" id="IPR013785">
    <property type="entry name" value="Aldolase_TIM"/>
</dbReference>
<comment type="catalytic activity">
    <reaction evidence="3">
        <text>acetyl-CoA + 2-oxoglutarate + H2O = (2R)-homocitrate + CoA + H(+)</text>
        <dbReference type="Rhea" id="RHEA:12929"/>
        <dbReference type="ChEBI" id="CHEBI:15377"/>
        <dbReference type="ChEBI" id="CHEBI:15378"/>
        <dbReference type="ChEBI" id="CHEBI:16810"/>
        <dbReference type="ChEBI" id="CHEBI:57287"/>
        <dbReference type="ChEBI" id="CHEBI:57288"/>
        <dbReference type="ChEBI" id="CHEBI:58884"/>
        <dbReference type="EC" id="2.3.3.14"/>
    </reaction>
    <physiologicalReaction direction="left-to-right" evidence="3">
        <dbReference type="Rhea" id="RHEA:12930"/>
    </physiologicalReaction>
</comment>
<dbReference type="PANTHER" id="PTHR42880">
    <property type="entry name" value="HOMOCITRATE SYNTHASE"/>
    <property type="match status" value="1"/>
</dbReference>
<dbReference type="SUPFAM" id="SSF51569">
    <property type="entry name" value="Aldolase"/>
    <property type="match status" value="1"/>
</dbReference>
<feature type="domain" description="Pyruvate carboxyltransferase" evidence="5">
    <location>
        <begin position="1"/>
        <end position="250"/>
    </location>
</feature>
<dbReference type="PATRIC" id="fig|1132509.6.peg.3218"/>
<dbReference type="RefSeq" id="WP_007694864.1">
    <property type="nucleotide sequence ID" value="NZ_AJRK01000005.1"/>
</dbReference>
<proteinExistence type="inferred from homology"/>
<dbReference type="Pfam" id="PF22617">
    <property type="entry name" value="HCS_D2"/>
    <property type="match status" value="1"/>
</dbReference>
<dbReference type="OrthoDB" id="6555at2157"/>
<dbReference type="Gene3D" id="3.20.20.70">
    <property type="entry name" value="Aldolase class I"/>
    <property type="match status" value="1"/>
</dbReference>
<dbReference type="PROSITE" id="PS00816">
    <property type="entry name" value="AIPM_HOMOCIT_SYNTH_2"/>
    <property type="match status" value="1"/>
</dbReference>
<comment type="caution">
    <text evidence="6">The sequence shown here is derived from an EMBL/GenBank/DDBJ whole genome shotgun (WGS) entry which is preliminary data.</text>
</comment>
<keyword evidence="7" id="KW-1185">Reference proteome</keyword>
<dbReference type="AlphaFoldDB" id="M0LWN8"/>
<feature type="region of interest" description="Disordered" evidence="4">
    <location>
        <begin position="339"/>
        <end position="360"/>
    </location>
</feature>
<dbReference type="GO" id="GO:0004410">
    <property type="term" value="F:homocitrate synthase activity"/>
    <property type="evidence" value="ECO:0007669"/>
    <property type="project" value="UniProtKB-EC"/>
</dbReference>
<dbReference type="Gene3D" id="1.10.238.260">
    <property type="match status" value="1"/>
</dbReference>
<dbReference type="InterPro" id="IPR054691">
    <property type="entry name" value="LeuA/HCS_post-cat"/>
</dbReference>